<accession>A0A0R0BPT8</accession>
<sequence>MSAKHRQRQQAAELAARHIRQGGLDMASARHKAARQLGLDLREGNAGLPSAREIEQALATQLELFGADDRGDNLQRKRLAAAEAMAALQQFSPRLCGAVLDGSAQHQDPVVLHLHADSPEEVAVFVHEQQLPARLGSARLQLADGQHTLACWKLVVDDTAFELWVLPSSALQHPPRQPLGHAALPRASLKQLRQLIASTDGG</sequence>
<dbReference type="OrthoDB" id="5294130at2"/>
<organism evidence="1 2">
    <name type="scientific">Stenotrophomonas koreensis</name>
    <dbReference type="NCBI Taxonomy" id="266128"/>
    <lineage>
        <taxon>Bacteria</taxon>
        <taxon>Pseudomonadati</taxon>
        <taxon>Pseudomonadota</taxon>
        <taxon>Gammaproteobacteria</taxon>
        <taxon>Lysobacterales</taxon>
        <taxon>Lysobacteraceae</taxon>
        <taxon>Stenotrophomonas</taxon>
    </lineage>
</organism>
<reference evidence="1 2" key="1">
    <citation type="submission" date="2015-05" db="EMBL/GenBank/DDBJ databases">
        <title>Genome sequencing and analysis of members of genus Stenotrophomonas.</title>
        <authorList>
            <person name="Patil P.P."/>
            <person name="Midha S."/>
            <person name="Patil P.B."/>
        </authorList>
    </citation>
    <scope>NUCLEOTIDE SEQUENCE [LARGE SCALE GENOMIC DNA]</scope>
    <source>
        <strain evidence="1 2">DSM 17805</strain>
    </source>
</reference>
<comment type="caution">
    <text evidence="1">The sequence shown here is derived from an EMBL/GenBank/DDBJ whole genome shotgun (WGS) entry which is preliminary data.</text>
</comment>
<evidence type="ECO:0000313" key="2">
    <source>
        <dbReference type="Proteomes" id="UP000051254"/>
    </source>
</evidence>
<dbReference type="AlphaFoldDB" id="A0A0R0BPT8"/>
<gene>
    <name evidence="1" type="ORF">ABB25_11220</name>
</gene>
<keyword evidence="2" id="KW-1185">Reference proteome</keyword>
<evidence type="ECO:0000313" key="1">
    <source>
        <dbReference type="EMBL" id="KRG56394.1"/>
    </source>
</evidence>
<proteinExistence type="predicted"/>
<name>A0A0R0BPT8_9GAMM</name>
<dbReference type="STRING" id="266128.ABB25_11220"/>
<dbReference type="EMBL" id="LDJH01000019">
    <property type="protein sequence ID" value="KRG56394.1"/>
    <property type="molecule type" value="Genomic_DNA"/>
</dbReference>
<protein>
    <submittedName>
        <fullName evidence="1">Uncharacterized protein</fullName>
    </submittedName>
</protein>
<dbReference type="PATRIC" id="fig|266128.3.peg.1123"/>
<dbReference type="RefSeq" id="WP_057666828.1">
    <property type="nucleotide sequence ID" value="NZ_LDJH01000019.1"/>
</dbReference>
<dbReference type="Proteomes" id="UP000051254">
    <property type="component" value="Unassembled WGS sequence"/>
</dbReference>